<reference evidence="1 2" key="1">
    <citation type="journal article" date="2017" name="Front. Microbiol.">
        <title>The Histidine Decarboxylase Gene Cluster of Lactobacillus parabuchneri Was Gained by Horizontal Gene Transfer and Is Mobile within the Species.</title>
        <authorList>
            <person name="Wuthrich D."/>
            <person name="Berthoud H."/>
            <person name="Wechsler D."/>
            <person name="Eugster E."/>
            <person name="Irmler S."/>
            <person name="Bruggmann R."/>
        </authorList>
    </citation>
    <scope>NUCLEOTIDE SEQUENCE [LARGE SCALE GENOMIC DNA]</scope>
    <source>
        <strain evidence="1 2">FAM23169</strain>
    </source>
</reference>
<protein>
    <submittedName>
        <fullName evidence="1">Uncharacterized protein</fullName>
    </submittedName>
</protein>
<evidence type="ECO:0000313" key="1">
    <source>
        <dbReference type="EMBL" id="ORN26199.1"/>
    </source>
</evidence>
<keyword evidence="2" id="KW-1185">Reference proteome</keyword>
<gene>
    <name evidence="1" type="ORF">FAM23169_02099</name>
</gene>
<comment type="caution">
    <text evidence="1">The sequence shown here is derived from an EMBL/GenBank/DDBJ whole genome shotgun (WGS) entry which is preliminary data.</text>
</comment>
<dbReference type="AlphaFoldDB" id="A0A1X1FCJ9"/>
<organism evidence="1 2">
    <name type="scientific">Lentilactobacillus parabuchneri</name>
    <dbReference type="NCBI Taxonomy" id="152331"/>
    <lineage>
        <taxon>Bacteria</taxon>
        <taxon>Bacillati</taxon>
        <taxon>Bacillota</taxon>
        <taxon>Bacilli</taxon>
        <taxon>Lactobacillales</taxon>
        <taxon>Lactobacillaceae</taxon>
        <taxon>Lentilactobacillus</taxon>
    </lineage>
</organism>
<name>A0A1X1FCJ9_9LACO</name>
<accession>A0A1X1FCJ9</accession>
<dbReference type="EMBL" id="MSBD01000048">
    <property type="protein sequence ID" value="ORN26199.1"/>
    <property type="molecule type" value="Genomic_DNA"/>
</dbReference>
<dbReference type="Proteomes" id="UP000193009">
    <property type="component" value="Unassembled WGS sequence"/>
</dbReference>
<sequence>MSDDMKLLKSRLEKRLKEESGGTIDHEAMEGTAGGLMIALYELDHLHDPEI</sequence>
<proteinExistence type="predicted"/>
<evidence type="ECO:0000313" key="2">
    <source>
        <dbReference type="Proteomes" id="UP000193009"/>
    </source>
</evidence>
<dbReference type="RefSeq" id="WP_171031857.1">
    <property type="nucleotide sequence ID" value="NZ_CAURXG010000020.1"/>
</dbReference>